<gene>
    <name evidence="3" type="ORF">LNKW23_33130</name>
</gene>
<evidence type="ECO:0000256" key="1">
    <source>
        <dbReference type="SAM" id="MobiDB-lite"/>
    </source>
</evidence>
<name>A0ABQ6LP27_9RHOB</name>
<dbReference type="Pfam" id="PF11911">
    <property type="entry name" value="DUF3429"/>
    <property type="match status" value="1"/>
</dbReference>
<proteinExistence type="predicted"/>
<sequence length="174" mass="18140">MRNGRQADERNGGGGVSRPAEGSQDVSDRVPASAAWLGGAGLLPFFGLAAAHWAVESGLLPMPLTFRTGPALASYAALILSFMGGCRWGFESIRAAPEPTAKKLVVSVVPALYAWVALLFDVPMACAALALGFSLLLAADLALAQEGGAPRWWPRLRWPLTLGAVLSLLLGAMA</sequence>
<organism evidence="3 4">
    <name type="scientific">Paralimibaculum aggregatum</name>
    <dbReference type="NCBI Taxonomy" id="3036245"/>
    <lineage>
        <taxon>Bacteria</taxon>
        <taxon>Pseudomonadati</taxon>
        <taxon>Pseudomonadota</taxon>
        <taxon>Alphaproteobacteria</taxon>
        <taxon>Rhodobacterales</taxon>
        <taxon>Paracoccaceae</taxon>
        <taxon>Paralimibaculum</taxon>
    </lineage>
</organism>
<keyword evidence="2" id="KW-0812">Transmembrane</keyword>
<comment type="caution">
    <text evidence="3">The sequence shown here is derived from an EMBL/GenBank/DDBJ whole genome shotgun (WGS) entry which is preliminary data.</text>
</comment>
<dbReference type="RefSeq" id="WP_285673047.1">
    <property type="nucleotide sequence ID" value="NZ_BSYI01000029.1"/>
</dbReference>
<evidence type="ECO:0008006" key="5">
    <source>
        <dbReference type="Google" id="ProtNLM"/>
    </source>
</evidence>
<dbReference type="EMBL" id="BSYI01000029">
    <property type="protein sequence ID" value="GMG84099.1"/>
    <property type="molecule type" value="Genomic_DNA"/>
</dbReference>
<evidence type="ECO:0000313" key="4">
    <source>
        <dbReference type="Proteomes" id="UP001239909"/>
    </source>
</evidence>
<keyword evidence="4" id="KW-1185">Reference proteome</keyword>
<dbReference type="InterPro" id="IPR021836">
    <property type="entry name" value="DUF3429"/>
</dbReference>
<keyword evidence="2" id="KW-1133">Transmembrane helix</keyword>
<feature type="transmembrane region" description="Helical" evidence="2">
    <location>
        <begin position="73"/>
        <end position="90"/>
    </location>
</feature>
<feature type="compositionally biased region" description="Basic and acidic residues" evidence="1">
    <location>
        <begin position="1"/>
        <end position="11"/>
    </location>
</feature>
<feature type="region of interest" description="Disordered" evidence="1">
    <location>
        <begin position="1"/>
        <end position="26"/>
    </location>
</feature>
<dbReference type="PANTHER" id="PTHR15887">
    <property type="entry name" value="TRANSMEMBRANE PROTEIN 69"/>
    <property type="match status" value="1"/>
</dbReference>
<protein>
    <recommendedName>
        <fullName evidence="5">DUF3429 domain-containing protein</fullName>
    </recommendedName>
</protein>
<accession>A0ABQ6LP27</accession>
<feature type="transmembrane region" description="Helical" evidence="2">
    <location>
        <begin position="111"/>
        <end position="136"/>
    </location>
</feature>
<evidence type="ECO:0000256" key="2">
    <source>
        <dbReference type="SAM" id="Phobius"/>
    </source>
</evidence>
<keyword evidence="2" id="KW-0472">Membrane</keyword>
<feature type="transmembrane region" description="Helical" evidence="2">
    <location>
        <begin position="34"/>
        <end position="53"/>
    </location>
</feature>
<dbReference type="Proteomes" id="UP001239909">
    <property type="component" value="Unassembled WGS sequence"/>
</dbReference>
<evidence type="ECO:0000313" key="3">
    <source>
        <dbReference type="EMBL" id="GMG84099.1"/>
    </source>
</evidence>
<reference evidence="3 4" key="1">
    <citation type="submission" date="2023-04" db="EMBL/GenBank/DDBJ databases">
        <title>Marinoamorphus aggregata gen. nov., sp. Nov., isolate from tissue of brittle star Ophioplocus japonicus.</title>
        <authorList>
            <person name="Kawano K."/>
            <person name="Sawayama S."/>
            <person name="Nakagawa S."/>
        </authorList>
    </citation>
    <scope>NUCLEOTIDE SEQUENCE [LARGE SCALE GENOMIC DNA]</scope>
    <source>
        <strain evidence="3 4">NKW23</strain>
    </source>
</reference>
<dbReference type="PANTHER" id="PTHR15887:SF1">
    <property type="entry name" value="TRANSMEMBRANE PROTEIN 69"/>
    <property type="match status" value="1"/>
</dbReference>